<reference evidence="1 2" key="1">
    <citation type="journal article" date="2019" name="Sci. Rep.">
        <title>Orb-weaving spider Araneus ventricosus genome elucidates the spidroin gene catalogue.</title>
        <authorList>
            <person name="Kono N."/>
            <person name="Nakamura H."/>
            <person name="Ohtoshi R."/>
            <person name="Moran D.A.P."/>
            <person name="Shinohara A."/>
            <person name="Yoshida Y."/>
            <person name="Fujiwara M."/>
            <person name="Mori M."/>
            <person name="Tomita M."/>
            <person name="Arakawa K."/>
        </authorList>
    </citation>
    <scope>NUCLEOTIDE SEQUENCE [LARGE SCALE GENOMIC DNA]</scope>
</reference>
<comment type="caution">
    <text evidence="1">The sequence shown here is derived from an EMBL/GenBank/DDBJ whole genome shotgun (WGS) entry which is preliminary data.</text>
</comment>
<protein>
    <submittedName>
        <fullName evidence="1">Uncharacterized protein</fullName>
    </submittedName>
</protein>
<sequence length="117" mass="13534">MQVLWLGREVYKGHAEVTLSESYGTDGLWRQIACWRKLAPFGQIDYYENATLFRYFLKWAEIQVFRKFYVTSRLSKYIRPGLDHGVSLIETGYFTLKLNVLGVLSSRCEANPAGELS</sequence>
<accession>A0A4Y2VXK8</accession>
<dbReference type="Proteomes" id="UP000499080">
    <property type="component" value="Unassembled WGS sequence"/>
</dbReference>
<keyword evidence="2" id="KW-1185">Reference proteome</keyword>
<evidence type="ECO:0000313" key="1">
    <source>
        <dbReference type="EMBL" id="GBO30163.1"/>
    </source>
</evidence>
<name>A0A4Y2VXK8_ARAVE</name>
<proteinExistence type="predicted"/>
<dbReference type="EMBL" id="BGPR01053341">
    <property type="protein sequence ID" value="GBO30163.1"/>
    <property type="molecule type" value="Genomic_DNA"/>
</dbReference>
<gene>
    <name evidence="1" type="ORF">AVEN_250708_1</name>
</gene>
<evidence type="ECO:0000313" key="2">
    <source>
        <dbReference type="Proteomes" id="UP000499080"/>
    </source>
</evidence>
<dbReference type="AlphaFoldDB" id="A0A4Y2VXK8"/>
<organism evidence="1 2">
    <name type="scientific">Araneus ventricosus</name>
    <name type="common">Orbweaver spider</name>
    <name type="synonym">Epeira ventricosa</name>
    <dbReference type="NCBI Taxonomy" id="182803"/>
    <lineage>
        <taxon>Eukaryota</taxon>
        <taxon>Metazoa</taxon>
        <taxon>Ecdysozoa</taxon>
        <taxon>Arthropoda</taxon>
        <taxon>Chelicerata</taxon>
        <taxon>Arachnida</taxon>
        <taxon>Araneae</taxon>
        <taxon>Araneomorphae</taxon>
        <taxon>Entelegynae</taxon>
        <taxon>Araneoidea</taxon>
        <taxon>Araneidae</taxon>
        <taxon>Araneus</taxon>
    </lineage>
</organism>